<keyword evidence="4" id="KW-0805">Transcription regulation</keyword>
<dbReference type="Proteomes" id="UP000831151">
    <property type="component" value="Chromosome"/>
</dbReference>
<comment type="function">
    <text evidence="7">May play the central regulatory role in sporulation. It may be an element of the effector pathway responsible for the activation of sporulation genes in response to nutritional stress. Spo0A may act in concert with spo0H (a sigma factor) to control the expression of some genes that are critical to the sporulation process.</text>
</comment>
<reference evidence="12" key="1">
    <citation type="submission" date="2022-04" db="EMBL/GenBank/DDBJ databases">
        <title>Complete genome sequences of Ezakiella coagulans and Fenollaria massiliensis.</title>
        <authorList>
            <person name="France M.T."/>
            <person name="Clifford J."/>
            <person name="Narina S."/>
            <person name="Rutt L."/>
            <person name="Ravel J."/>
        </authorList>
    </citation>
    <scope>NUCLEOTIDE SEQUENCE</scope>
    <source>
        <strain evidence="12">C0061C2</strain>
    </source>
</reference>
<dbReference type="GO" id="GO:0005829">
    <property type="term" value="C:cytosol"/>
    <property type="evidence" value="ECO:0007669"/>
    <property type="project" value="TreeGrafter"/>
</dbReference>
<dbReference type="InterPro" id="IPR016032">
    <property type="entry name" value="Sig_transdc_resp-reg_C-effctor"/>
</dbReference>
<feature type="domain" description="OmpR/PhoB-type" evidence="11">
    <location>
        <begin position="128"/>
        <end position="227"/>
    </location>
</feature>
<keyword evidence="5 9" id="KW-0238">DNA-binding</keyword>
<dbReference type="PROSITE" id="PS50110">
    <property type="entry name" value="RESPONSE_REGULATORY"/>
    <property type="match status" value="1"/>
</dbReference>
<evidence type="ECO:0000256" key="5">
    <source>
        <dbReference type="ARBA" id="ARBA00023125"/>
    </source>
</evidence>
<dbReference type="RefSeq" id="WP_249242966.1">
    <property type="nucleotide sequence ID" value="NZ_CP096649.1"/>
</dbReference>
<sequence length="227" mass="26467">MQKILLIDSDETFVQGLKYSLEQDEYLIDTAYSAEEAQKLLRPNEYNLIIMEIDLPDKSGLNLCQDIRRDSNVGIIISTNNKEEIKKILALEYGADDFLVKPYNILELKARMKSLFRRVQGASDDSKNSILEFNHFTINTIGRKLFKDGVEISLTGKEFDLLYILASNKEVVFSRKDLLEKVWGYQFYGDERTVDVHVRRLRNKIEESSKRPKFLKTKWGVGYYFVD</sequence>
<evidence type="ECO:0000313" key="12">
    <source>
        <dbReference type="EMBL" id="UQK59550.1"/>
    </source>
</evidence>
<feature type="domain" description="Response regulatory" evidence="10">
    <location>
        <begin position="3"/>
        <end position="116"/>
    </location>
</feature>
<evidence type="ECO:0000256" key="7">
    <source>
        <dbReference type="ARBA" id="ARBA00024867"/>
    </source>
</evidence>
<dbReference type="InterPro" id="IPR001867">
    <property type="entry name" value="OmpR/PhoB-type_DNA-bd"/>
</dbReference>
<dbReference type="InterPro" id="IPR039420">
    <property type="entry name" value="WalR-like"/>
</dbReference>
<gene>
    <name evidence="12" type="ORF">M1R53_02585</name>
</gene>
<evidence type="ECO:0000259" key="10">
    <source>
        <dbReference type="PROSITE" id="PS50110"/>
    </source>
</evidence>
<dbReference type="SMART" id="SM00448">
    <property type="entry name" value="REC"/>
    <property type="match status" value="1"/>
</dbReference>
<dbReference type="SUPFAM" id="SSF46894">
    <property type="entry name" value="C-terminal effector domain of the bipartite response regulators"/>
    <property type="match status" value="1"/>
</dbReference>
<evidence type="ECO:0000259" key="11">
    <source>
        <dbReference type="PROSITE" id="PS51755"/>
    </source>
</evidence>
<dbReference type="Gene3D" id="6.10.250.690">
    <property type="match status" value="1"/>
</dbReference>
<comment type="caution">
    <text evidence="8">Lacks conserved residue(s) required for the propagation of feature annotation.</text>
</comment>
<protein>
    <recommendedName>
        <fullName evidence="1">Stage 0 sporulation protein A homolog</fullName>
    </recommendedName>
</protein>
<dbReference type="Pfam" id="PF00486">
    <property type="entry name" value="Trans_reg_C"/>
    <property type="match status" value="1"/>
</dbReference>
<evidence type="ECO:0000256" key="3">
    <source>
        <dbReference type="ARBA" id="ARBA00023012"/>
    </source>
</evidence>
<accession>A0A9E7DKB3</accession>
<name>A0A9E7DKB3_9FIRM</name>
<dbReference type="EMBL" id="CP096649">
    <property type="protein sequence ID" value="UQK59550.1"/>
    <property type="molecule type" value="Genomic_DNA"/>
</dbReference>
<evidence type="ECO:0000256" key="2">
    <source>
        <dbReference type="ARBA" id="ARBA00022553"/>
    </source>
</evidence>
<dbReference type="GO" id="GO:0032993">
    <property type="term" value="C:protein-DNA complex"/>
    <property type="evidence" value="ECO:0007669"/>
    <property type="project" value="TreeGrafter"/>
</dbReference>
<keyword evidence="6" id="KW-0804">Transcription</keyword>
<dbReference type="PROSITE" id="PS51755">
    <property type="entry name" value="OMPR_PHOB"/>
    <property type="match status" value="1"/>
</dbReference>
<dbReference type="Gene3D" id="3.40.50.2300">
    <property type="match status" value="1"/>
</dbReference>
<keyword evidence="3" id="KW-0902">Two-component regulatory system</keyword>
<evidence type="ECO:0000256" key="9">
    <source>
        <dbReference type="PROSITE-ProRule" id="PRU01091"/>
    </source>
</evidence>
<dbReference type="Gene3D" id="1.10.10.10">
    <property type="entry name" value="Winged helix-like DNA-binding domain superfamily/Winged helix DNA-binding domain"/>
    <property type="match status" value="1"/>
</dbReference>
<dbReference type="InterPro" id="IPR011006">
    <property type="entry name" value="CheY-like_superfamily"/>
</dbReference>
<dbReference type="SMART" id="SM00862">
    <property type="entry name" value="Trans_reg_C"/>
    <property type="match status" value="1"/>
</dbReference>
<dbReference type="PANTHER" id="PTHR48111">
    <property type="entry name" value="REGULATOR OF RPOS"/>
    <property type="match status" value="1"/>
</dbReference>
<dbReference type="AlphaFoldDB" id="A0A9E7DKB3"/>
<dbReference type="InterPro" id="IPR036388">
    <property type="entry name" value="WH-like_DNA-bd_sf"/>
</dbReference>
<proteinExistence type="predicted"/>
<dbReference type="KEGG" id="fms:M1R53_02585"/>
<dbReference type="FunFam" id="1.10.10.10:FF:000018">
    <property type="entry name" value="DNA-binding response regulator ResD"/>
    <property type="match status" value="1"/>
</dbReference>
<evidence type="ECO:0000313" key="13">
    <source>
        <dbReference type="Proteomes" id="UP000831151"/>
    </source>
</evidence>
<keyword evidence="13" id="KW-1185">Reference proteome</keyword>
<keyword evidence="2" id="KW-0597">Phosphoprotein</keyword>
<dbReference type="Pfam" id="PF00072">
    <property type="entry name" value="Response_reg"/>
    <property type="match status" value="1"/>
</dbReference>
<dbReference type="InterPro" id="IPR001789">
    <property type="entry name" value="Sig_transdc_resp-reg_receiver"/>
</dbReference>
<dbReference type="PANTHER" id="PTHR48111:SF40">
    <property type="entry name" value="PHOSPHATE REGULON TRANSCRIPTIONAL REGULATORY PROTEIN PHOB"/>
    <property type="match status" value="1"/>
</dbReference>
<dbReference type="GO" id="GO:0000156">
    <property type="term" value="F:phosphorelay response regulator activity"/>
    <property type="evidence" value="ECO:0007669"/>
    <property type="project" value="TreeGrafter"/>
</dbReference>
<feature type="DNA-binding region" description="OmpR/PhoB-type" evidence="9">
    <location>
        <begin position="128"/>
        <end position="227"/>
    </location>
</feature>
<evidence type="ECO:0000256" key="4">
    <source>
        <dbReference type="ARBA" id="ARBA00023015"/>
    </source>
</evidence>
<evidence type="ECO:0000256" key="8">
    <source>
        <dbReference type="PROSITE-ProRule" id="PRU00169"/>
    </source>
</evidence>
<dbReference type="CDD" id="cd00383">
    <property type="entry name" value="trans_reg_C"/>
    <property type="match status" value="1"/>
</dbReference>
<dbReference type="SUPFAM" id="SSF52172">
    <property type="entry name" value="CheY-like"/>
    <property type="match status" value="1"/>
</dbReference>
<evidence type="ECO:0000256" key="6">
    <source>
        <dbReference type="ARBA" id="ARBA00023163"/>
    </source>
</evidence>
<dbReference type="GO" id="GO:0000976">
    <property type="term" value="F:transcription cis-regulatory region binding"/>
    <property type="evidence" value="ECO:0007669"/>
    <property type="project" value="TreeGrafter"/>
</dbReference>
<dbReference type="GO" id="GO:0006355">
    <property type="term" value="P:regulation of DNA-templated transcription"/>
    <property type="evidence" value="ECO:0007669"/>
    <property type="project" value="InterPro"/>
</dbReference>
<evidence type="ECO:0000256" key="1">
    <source>
        <dbReference type="ARBA" id="ARBA00018672"/>
    </source>
</evidence>
<organism evidence="12 13">
    <name type="scientific">Fenollaria massiliensis</name>
    <dbReference type="NCBI Taxonomy" id="938288"/>
    <lineage>
        <taxon>Bacteria</taxon>
        <taxon>Bacillati</taxon>
        <taxon>Bacillota</taxon>
        <taxon>Clostridia</taxon>
        <taxon>Eubacteriales</taxon>
        <taxon>Fenollaria</taxon>
    </lineage>
</organism>